<comment type="cofactor">
    <cofactor evidence="1">
        <name>[4Fe-4S] cluster</name>
        <dbReference type="ChEBI" id="CHEBI:49883"/>
    </cofactor>
</comment>
<evidence type="ECO:0000313" key="8">
    <source>
        <dbReference type="EMBL" id="GAU07364.1"/>
    </source>
</evidence>
<evidence type="ECO:0000259" key="6">
    <source>
        <dbReference type="Pfam" id="PF04055"/>
    </source>
</evidence>
<evidence type="ECO:0000256" key="4">
    <source>
        <dbReference type="ARBA" id="ARBA00023004"/>
    </source>
</evidence>
<dbReference type="CDD" id="cd01335">
    <property type="entry name" value="Radical_SAM"/>
    <property type="match status" value="1"/>
</dbReference>
<dbReference type="RefSeq" id="WP_069856761.1">
    <property type="nucleotide sequence ID" value="NZ_BDFE01000003.1"/>
</dbReference>
<accession>A0A194AF05</accession>
<dbReference type="InterPro" id="IPR023885">
    <property type="entry name" value="4Fe4S-binding_SPASM_dom"/>
</dbReference>
<comment type="caution">
    <text evidence="8">The sequence shown here is derived from an EMBL/GenBank/DDBJ whole genome shotgun (WGS) entry which is preliminary data.</text>
</comment>
<dbReference type="GO" id="GO:0003824">
    <property type="term" value="F:catalytic activity"/>
    <property type="evidence" value="ECO:0007669"/>
    <property type="project" value="InterPro"/>
</dbReference>
<name>A0A194AF05_9BACT</name>
<keyword evidence="9" id="KW-1185">Reference proteome</keyword>
<dbReference type="SFLD" id="SFLDG01067">
    <property type="entry name" value="SPASM/twitch_domain_containing"/>
    <property type="match status" value="1"/>
</dbReference>
<dbReference type="InterPro" id="IPR058240">
    <property type="entry name" value="rSAM_sf"/>
</dbReference>
<dbReference type="InterPro" id="IPR050377">
    <property type="entry name" value="Radical_SAM_PqqE_MftC-like"/>
</dbReference>
<dbReference type="SUPFAM" id="SSF102114">
    <property type="entry name" value="Radical SAM enzymes"/>
    <property type="match status" value="1"/>
</dbReference>
<dbReference type="STRING" id="1592317.DPF_0042"/>
<dbReference type="Gene3D" id="3.20.20.70">
    <property type="entry name" value="Aldolase class I"/>
    <property type="match status" value="1"/>
</dbReference>
<dbReference type="PANTHER" id="PTHR11228">
    <property type="entry name" value="RADICAL SAM DOMAIN PROTEIN"/>
    <property type="match status" value="1"/>
</dbReference>
<evidence type="ECO:0000256" key="5">
    <source>
        <dbReference type="ARBA" id="ARBA00023014"/>
    </source>
</evidence>
<sequence length="385" mass="44362">MNAKDFITHIYPKTWGFKLAYHGLSKPIRPITLTFSVTNRCQSRCKTCGIWKIYPNKWQEPANELKLDEIEKIFKSIGSRVYFFNLSGGEPFLRNDLPEIVEAAVTYLKPSIIHSPTNAIATRRVVEGTRKILEMLRAKGLHTPVTIKPSLDGIGKLHDEIRGVPGNWEKLMATITELKKLQEEYDNFHVEIGTVVSNFNKDCLDEIEDFVHGLGVQSYRNEIAEQREEFFNVGDPITPSGEEYAELIKNFSSKIRHNLVNKKKLAQTTESLRLVYYDIASEIVKKKTQVIPCYAGITNAHLTPHAELWPCCVLGYTKSMGNLRDTNYDFWKVWHSDSAIRIRKYIKDKNCYCPLANQTYSNIVCNNKQTMKILYNMLSVKFMRH</sequence>
<dbReference type="Proteomes" id="UP000095200">
    <property type="component" value="Unassembled WGS sequence"/>
</dbReference>
<evidence type="ECO:0000256" key="3">
    <source>
        <dbReference type="ARBA" id="ARBA00022723"/>
    </source>
</evidence>
<reference evidence="9" key="1">
    <citation type="submission" date="2016-06" db="EMBL/GenBank/DDBJ databases">
        <title>Draft genome sequence of Desulfoplanes formicivorans strain Pf12B.</title>
        <authorList>
            <person name="Watanabe M."/>
            <person name="Kojima H."/>
            <person name="Fukui M."/>
        </authorList>
    </citation>
    <scope>NUCLEOTIDE SEQUENCE [LARGE SCALE GENOMIC DNA]</scope>
    <source>
        <strain evidence="9">Pf12B</strain>
    </source>
</reference>
<organism evidence="8 9">
    <name type="scientific">Desulfoplanes formicivorans</name>
    <dbReference type="NCBI Taxonomy" id="1592317"/>
    <lineage>
        <taxon>Bacteria</taxon>
        <taxon>Pseudomonadati</taxon>
        <taxon>Thermodesulfobacteriota</taxon>
        <taxon>Desulfovibrionia</taxon>
        <taxon>Desulfovibrionales</taxon>
        <taxon>Desulfoplanaceae</taxon>
        <taxon>Desulfoplanes</taxon>
    </lineage>
</organism>
<dbReference type="PANTHER" id="PTHR11228:SF7">
    <property type="entry name" value="PQQA PEPTIDE CYCLASE"/>
    <property type="match status" value="1"/>
</dbReference>
<dbReference type="Pfam" id="PF04055">
    <property type="entry name" value="Radical_SAM"/>
    <property type="match status" value="1"/>
</dbReference>
<feature type="domain" description="4Fe4S-binding SPASM" evidence="7">
    <location>
        <begin position="293"/>
        <end position="352"/>
    </location>
</feature>
<evidence type="ECO:0000259" key="7">
    <source>
        <dbReference type="Pfam" id="PF13186"/>
    </source>
</evidence>
<dbReference type="GO" id="GO:0051536">
    <property type="term" value="F:iron-sulfur cluster binding"/>
    <property type="evidence" value="ECO:0007669"/>
    <property type="project" value="UniProtKB-KW"/>
</dbReference>
<feature type="domain" description="Radical SAM core" evidence="6">
    <location>
        <begin position="36"/>
        <end position="210"/>
    </location>
</feature>
<evidence type="ECO:0000313" key="9">
    <source>
        <dbReference type="Proteomes" id="UP000095200"/>
    </source>
</evidence>
<dbReference type="CDD" id="cd21109">
    <property type="entry name" value="SPASM"/>
    <property type="match status" value="1"/>
</dbReference>
<dbReference type="GO" id="GO:0046872">
    <property type="term" value="F:metal ion binding"/>
    <property type="evidence" value="ECO:0007669"/>
    <property type="project" value="UniProtKB-KW"/>
</dbReference>
<gene>
    <name evidence="8" type="ORF">DPF_0042</name>
</gene>
<dbReference type="InterPro" id="IPR007197">
    <property type="entry name" value="rSAM"/>
</dbReference>
<protein>
    <submittedName>
        <fullName evidence="8">Uncharacterized protein</fullName>
    </submittedName>
</protein>
<proteinExistence type="predicted"/>
<dbReference type="SFLD" id="SFLDS00029">
    <property type="entry name" value="Radical_SAM"/>
    <property type="match status" value="1"/>
</dbReference>
<evidence type="ECO:0000256" key="2">
    <source>
        <dbReference type="ARBA" id="ARBA00022691"/>
    </source>
</evidence>
<dbReference type="OrthoDB" id="9782387at2"/>
<keyword evidence="2" id="KW-0949">S-adenosyl-L-methionine</keyword>
<keyword evidence="3" id="KW-0479">Metal-binding</keyword>
<dbReference type="AlphaFoldDB" id="A0A194AF05"/>
<keyword evidence="4" id="KW-0408">Iron</keyword>
<dbReference type="Pfam" id="PF13186">
    <property type="entry name" value="SPASM"/>
    <property type="match status" value="1"/>
</dbReference>
<dbReference type="EMBL" id="BDFE01000003">
    <property type="protein sequence ID" value="GAU07364.1"/>
    <property type="molecule type" value="Genomic_DNA"/>
</dbReference>
<evidence type="ECO:0000256" key="1">
    <source>
        <dbReference type="ARBA" id="ARBA00001966"/>
    </source>
</evidence>
<keyword evidence="5" id="KW-0411">Iron-sulfur</keyword>
<dbReference type="InterPro" id="IPR013785">
    <property type="entry name" value="Aldolase_TIM"/>
</dbReference>